<dbReference type="Pfam" id="PF12704">
    <property type="entry name" value="MacB_PCD"/>
    <property type="match status" value="2"/>
</dbReference>
<organism evidence="9 10">
    <name type="scientific">Chryseolinea lacunae</name>
    <dbReference type="NCBI Taxonomy" id="2801331"/>
    <lineage>
        <taxon>Bacteria</taxon>
        <taxon>Pseudomonadati</taxon>
        <taxon>Bacteroidota</taxon>
        <taxon>Cytophagia</taxon>
        <taxon>Cytophagales</taxon>
        <taxon>Fulvivirgaceae</taxon>
        <taxon>Chryseolinea</taxon>
    </lineage>
</organism>
<accession>A0ABS1KV50</accession>
<feature type="transmembrane region" description="Helical" evidence="6">
    <location>
        <begin position="337"/>
        <end position="362"/>
    </location>
</feature>
<feature type="transmembrane region" description="Helical" evidence="6">
    <location>
        <begin position="21"/>
        <end position="41"/>
    </location>
</feature>
<evidence type="ECO:0000313" key="9">
    <source>
        <dbReference type="EMBL" id="MBL0743341.1"/>
    </source>
</evidence>
<keyword evidence="3 6" id="KW-0812">Transmembrane</keyword>
<feature type="domain" description="ABC3 transporter permease C-terminal" evidence="7">
    <location>
        <begin position="681"/>
        <end position="790"/>
    </location>
</feature>
<reference evidence="9 10" key="1">
    <citation type="submission" date="2021-01" db="EMBL/GenBank/DDBJ databases">
        <title>Chryseolinea sp. Jin1 Genome sequencing and assembly.</title>
        <authorList>
            <person name="Kim I."/>
        </authorList>
    </citation>
    <scope>NUCLEOTIDE SEQUENCE [LARGE SCALE GENOMIC DNA]</scope>
    <source>
        <strain evidence="9 10">Jin1</strain>
    </source>
</reference>
<dbReference type="RefSeq" id="WP_202012600.1">
    <property type="nucleotide sequence ID" value="NZ_JAERRB010000006.1"/>
</dbReference>
<keyword evidence="5 6" id="KW-0472">Membrane</keyword>
<dbReference type="EMBL" id="JAERRB010000006">
    <property type="protein sequence ID" value="MBL0743341.1"/>
    <property type="molecule type" value="Genomic_DNA"/>
</dbReference>
<evidence type="ECO:0000256" key="1">
    <source>
        <dbReference type="ARBA" id="ARBA00004651"/>
    </source>
</evidence>
<gene>
    <name evidence="9" type="ORF">JI741_19065</name>
</gene>
<feature type="domain" description="MacB-like periplasmic core" evidence="8">
    <location>
        <begin position="20"/>
        <end position="243"/>
    </location>
</feature>
<evidence type="ECO:0000259" key="8">
    <source>
        <dbReference type="Pfam" id="PF12704"/>
    </source>
</evidence>
<comment type="subcellular location">
    <subcellularLocation>
        <location evidence="1">Cell membrane</location>
        <topology evidence="1">Multi-pass membrane protein</topology>
    </subcellularLocation>
</comment>
<evidence type="ECO:0000259" key="7">
    <source>
        <dbReference type="Pfam" id="PF02687"/>
    </source>
</evidence>
<name>A0ABS1KV50_9BACT</name>
<protein>
    <submittedName>
        <fullName evidence="9">ABC transporter permease</fullName>
    </submittedName>
</protein>
<feature type="transmembrane region" description="Helical" evidence="6">
    <location>
        <begin position="677"/>
        <end position="698"/>
    </location>
</feature>
<evidence type="ECO:0000256" key="6">
    <source>
        <dbReference type="SAM" id="Phobius"/>
    </source>
</evidence>
<feature type="transmembrane region" description="Helical" evidence="6">
    <location>
        <begin position="766"/>
        <end position="787"/>
    </location>
</feature>
<dbReference type="InterPro" id="IPR003838">
    <property type="entry name" value="ABC3_permease_C"/>
</dbReference>
<feature type="transmembrane region" description="Helical" evidence="6">
    <location>
        <begin position="382"/>
        <end position="411"/>
    </location>
</feature>
<evidence type="ECO:0000313" key="10">
    <source>
        <dbReference type="Proteomes" id="UP000613030"/>
    </source>
</evidence>
<feature type="domain" description="ABC3 transporter permease C-terminal" evidence="7">
    <location>
        <begin position="292"/>
        <end position="409"/>
    </location>
</feature>
<dbReference type="InterPro" id="IPR025857">
    <property type="entry name" value="MacB_PCD"/>
</dbReference>
<keyword evidence="10" id="KW-1185">Reference proteome</keyword>
<keyword evidence="4 6" id="KW-1133">Transmembrane helix</keyword>
<dbReference type="PANTHER" id="PTHR30572">
    <property type="entry name" value="MEMBRANE COMPONENT OF TRANSPORTER-RELATED"/>
    <property type="match status" value="1"/>
</dbReference>
<evidence type="ECO:0000256" key="4">
    <source>
        <dbReference type="ARBA" id="ARBA00022989"/>
    </source>
</evidence>
<dbReference type="Pfam" id="PF02687">
    <property type="entry name" value="FtsX"/>
    <property type="match status" value="2"/>
</dbReference>
<feature type="transmembrane region" description="Helical" evidence="6">
    <location>
        <begin position="733"/>
        <end position="754"/>
    </location>
</feature>
<dbReference type="PANTHER" id="PTHR30572:SF18">
    <property type="entry name" value="ABC-TYPE MACROLIDE FAMILY EXPORT SYSTEM PERMEASE COMPONENT 2"/>
    <property type="match status" value="1"/>
</dbReference>
<proteinExistence type="predicted"/>
<dbReference type="InterPro" id="IPR050250">
    <property type="entry name" value="Macrolide_Exporter_MacB"/>
</dbReference>
<evidence type="ECO:0000256" key="3">
    <source>
        <dbReference type="ARBA" id="ARBA00022692"/>
    </source>
</evidence>
<keyword evidence="2" id="KW-1003">Cell membrane</keyword>
<evidence type="ECO:0000256" key="5">
    <source>
        <dbReference type="ARBA" id="ARBA00023136"/>
    </source>
</evidence>
<dbReference type="Proteomes" id="UP000613030">
    <property type="component" value="Unassembled WGS sequence"/>
</dbReference>
<evidence type="ECO:0000256" key="2">
    <source>
        <dbReference type="ARBA" id="ARBA00022475"/>
    </source>
</evidence>
<feature type="transmembrane region" description="Helical" evidence="6">
    <location>
        <begin position="286"/>
        <end position="308"/>
    </location>
</feature>
<feature type="domain" description="MacB-like periplasmic core" evidence="8">
    <location>
        <begin position="438"/>
        <end position="624"/>
    </location>
</feature>
<sequence length="801" mass="88888">MIKNYFKTAIRNLLRGKGSSLINISGLAMGITCSLVLFLLVRHHATFDSFHTHRDRIYRVVSQSDGNNGKNYSAGVPTPLPEAFRNDFPEAEAVIFAGYRADALVTIPQPSGEPKKYTETAGVVITEPGFFKIFDRPVLIGDAVRGLDDPNEAVISKRWALKFFGKEDAVGEVVKFEDNEYKITAVMEDFPANTDFPLDLMLSYATVKKEREASGWNSIWSDEQCFILLKPGEDAAKLERRLPAFTEKYIGKEDPDHTLFSLQPLKDFHFDQRYDTFSYNTIDKNMLTAFAVIAFILIVTACINFVNLATAEAIKRSKEVGIRKSLGSTKSQLVRQFLGETALVTFISLLIALAFTQLALTFLNPFLDLHLALRFGSDGQLWGFIIVVFVIVALLAGVYPAFVVSGFNPALALKNLISNKNSSGYALRRTLVVAQFVISQFFIIGTIVVINQMNYFQKKDLGFRKDAILIVPIPEKASLQKMETVSKMKTLRDEVAALPGVDQVSLNNAPPSSGYVSSTNMKIEGKDENFATQVKLADGNYAGLFGLTFVSGHNLQDLDTATGFVVNEKLAHTVGFANAANIEGKMLRIRGRTLPVVGVVKDFHTVTLRRPVEATVLMNHIVGYERMAIHVQASAVQDVLAKLKPVWERTYPEHIYSYEFLDQQIAEFYDGERKMSILLAIFSSIAIFIGCLGLFGLVTFMANQKNKEIGVRKVLGASVESIVFMFSKEFVKLIAIGFLVAAPAAWFVMGKFLDEFAYKITMGPEIFLIGLVVTLAIAMFTVGYRSFKAAVVNPVKSLRSE</sequence>
<comment type="caution">
    <text evidence="9">The sequence shown here is derived from an EMBL/GenBank/DDBJ whole genome shotgun (WGS) entry which is preliminary data.</text>
</comment>
<feature type="transmembrane region" description="Helical" evidence="6">
    <location>
        <begin position="431"/>
        <end position="450"/>
    </location>
</feature>